<organism evidence="10 11">
    <name type="scientific">Candidatus Nanopelagicus abundans</name>
    <dbReference type="NCBI Taxonomy" id="1884916"/>
    <lineage>
        <taxon>Bacteria</taxon>
        <taxon>Bacillati</taxon>
        <taxon>Actinomycetota</taxon>
        <taxon>Actinomycetes</taxon>
        <taxon>Candidatus Nanopelagicales</taxon>
        <taxon>Candidatus Nanopelagicaceae</taxon>
        <taxon>Candidatus Nanopelagicus</taxon>
    </lineage>
</organism>
<accession>A0A249L3J4</accession>
<dbReference type="GO" id="GO:0043590">
    <property type="term" value="C:bacterial nucleoid"/>
    <property type="evidence" value="ECO:0007669"/>
    <property type="project" value="TreeGrafter"/>
</dbReference>
<dbReference type="GO" id="GO:0006310">
    <property type="term" value="P:DNA recombination"/>
    <property type="evidence" value="ECO:0007669"/>
    <property type="project" value="UniProtKB-UniRule"/>
</dbReference>
<feature type="domain" description="DNA replication/recombination mediator RecO N-terminal" evidence="9">
    <location>
        <begin position="1"/>
        <end position="79"/>
    </location>
</feature>
<evidence type="ECO:0000256" key="7">
    <source>
        <dbReference type="ARBA" id="ARBA00033409"/>
    </source>
</evidence>
<dbReference type="InterPro" id="IPR012340">
    <property type="entry name" value="NA-bd_OB-fold"/>
</dbReference>
<dbReference type="InterPro" id="IPR022572">
    <property type="entry name" value="DNA_rep/recomb_RecO_N"/>
</dbReference>
<dbReference type="Pfam" id="PF11967">
    <property type="entry name" value="RecO_N"/>
    <property type="match status" value="1"/>
</dbReference>
<dbReference type="NCBIfam" id="TIGR00613">
    <property type="entry name" value="reco"/>
    <property type="match status" value="1"/>
</dbReference>
<evidence type="ECO:0000256" key="8">
    <source>
        <dbReference type="HAMAP-Rule" id="MF_00201"/>
    </source>
</evidence>
<sequence>MPLYRDQGIVLRTQKLGEADRIITLFTKEHGRIKAVAKGVRRTKSRFGARLEPASYVDLQLYTGRTFDTITQVVSIENYGDVLSSDYQSWTVASAILEAAERFTQAEHEPYLQQYLLVTGSLKVLAERRYDASLILDAYLLRSLSVAGYAPSLTDCSRCDAPGPHKFFSLQGGGCVCVSCKPSASATPTAATLELMANLLTGNWDSASKSESKNRNEASGLIAAYLQWHLERGLRSLPLVERISRG</sequence>
<dbReference type="Proteomes" id="UP000217210">
    <property type="component" value="Chromosome"/>
</dbReference>
<evidence type="ECO:0000259" key="9">
    <source>
        <dbReference type="Pfam" id="PF11967"/>
    </source>
</evidence>
<evidence type="ECO:0000256" key="5">
    <source>
        <dbReference type="ARBA" id="ARBA00023172"/>
    </source>
</evidence>
<keyword evidence="6 8" id="KW-0234">DNA repair</keyword>
<comment type="function">
    <text evidence="1 8">Involved in DNA repair and RecF pathway recombination.</text>
</comment>
<dbReference type="GO" id="GO:0006302">
    <property type="term" value="P:double-strand break repair"/>
    <property type="evidence" value="ECO:0007669"/>
    <property type="project" value="TreeGrafter"/>
</dbReference>
<dbReference type="Pfam" id="PF02565">
    <property type="entry name" value="RecO_C"/>
    <property type="match status" value="1"/>
</dbReference>
<name>A0A249L3J4_9ACTN</name>
<evidence type="ECO:0000313" key="11">
    <source>
        <dbReference type="Proteomes" id="UP000217210"/>
    </source>
</evidence>
<dbReference type="Gene3D" id="2.40.50.140">
    <property type="entry name" value="Nucleic acid-binding proteins"/>
    <property type="match status" value="1"/>
</dbReference>
<keyword evidence="4 8" id="KW-0227">DNA damage</keyword>
<dbReference type="SUPFAM" id="SSF57863">
    <property type="entry name" value="ArfGap/RecO-like zinc finger"/>
    <property type="match status" value="1"/>
</dbReference>
<evidence type="ECO:0000256" key="1">
    <source>
        <dbReference type="ARBA" id="ARBA00003065"/>
    </source>
</evidence>
<dbReference type="KEGG" id="nab:B1sIIB91_01550"/>
<dbReference type="RefSeq" id="WP_095687886.1">
    <property type="nucleotide sequence ID" value="NZ_CP016779.1"/>
</dbReference>
<dbReference type="EMBL" id="CP016779">
    <property type="protein sequence ID" value="ASY23612.1"/>
    <property type="molecule type" value="Genomic_DNA"/>
</dbReference>
<dbReference type="InterPro" id="IPR037278">
    <property type="entry name" value="ARFGAP/RecO"/>
</dbReference>
<dbReference type="AlphaFoldDB" id="A0A249L3J4"/>
<keyword evidence="5 8" id="KW-0233">DNA recombination</keyword>
<dbReference type="PANTHER" id="PTHR33991:SF1">
    <property type="entry name" value="DNA REPAIR PROTEIN RECO"/>
    <property type="match status" value="1"/>
</dbReference>
<comment type="similarity">
    <text evidence="2 8">Belongs to the RecO family.</text>
</comment>
<proteinExistence type="inferred from homology"/>
<evidence type="ECO:0000256" key="4">
    <source>
        <dbReference type="ARBA" id="ARBA00022763"/>
    </source>
</evidence>
<reference evidence="10 11" key="1">
    <citation type="submission" date="2016-07" db="EMBL/GenBank/DDBJ databases">
        <title>High microdiversification within the ubiquitous acI lineage of Actinobacteria.</title>
        <authorList>
            <person name="Neuenschwander S.M."/>
            <person name="Salcher M."/>
            <person name="Ghai R."/>
            <person name="Pernthaler J."/>
        </authorList>
    </citation>
    <scope>NUCLEOTIDE SEQUENCE [LARGE SCALE GENOMIC DNA]</scope>
    <source>
        <strain evidence="10">MMS-IIB-91</strain>
    </source>
</reference>
<dbReference type="Gene3D" id="1.20.1440.120">
    <property type="entry name" value="Recombination protein O, C-terminal domain"/>
    <property type="match status" value="1"/>
</dbReference>
<evidence type="ECO:0000256" key="3">
    <source>
        <dbReference type="ARBA" id="ARBA00021310"/>
    </source>
</evidence>
<dbReference type="OrthoDB" id="9812244at2"/>
<dbReference type="InterPro" id="IPR042242">
    <property type="entry name" value="RecO_C"/>
</dbReference>
<evidence type="ECO:0000256" key="6">
    <source>
        <dbReference type="ARBA" id="ARBA00023204"/>
    </source>
</evidence>
<evidence type="ECO:0000256" key="2">
    <source>
        <dbReference type="ARBA" id="ARBA00007452"/>
    </source>
</evidence>
<protein>
    <recommendedName>
        <fullName evidence="3 8">DNA repair protein RecO</fullName>
    </recommendedName>
    <alternativeName>
        <fullName evidence="7 8">Recombination protein O</fullName>
    </alternativeName>
</protein>
<dbReference type="InterPro" id="IPR003717">
    <property type="entry name" value="RecO"/>
</dbReference>
<dbReference type="SUPFAM" id="SSF50249">
    <property type="entry name" value="Nucleic acid-binding proteins"/>
    <property type="match status" value="1"/>
</dbReference>
<dbReference type="PANTHER" id="PTHR33991">
    <property type="entry name" value="DNA REPAIR PROTEIN RECO"/>
    <property type="match status" value="1"/>
</dbReference>
<dbReference type="HAMAP" id="MF_00201">
    <property type="entry name" value="RecO"/>
    <property type="match status" value="1"/>
</dbReference>
<evidence type="ECO:0000313" key="10">
    <source>
        <dbReference type="EMBL" id="ASY23612.1"/>
    </source>
</evidence>
<gene>
    <name evidence="8" type="primary">recO</name>
    <name evidence="10" type="ORF">B1sIIB91_01550</name>
</gene>
<keyword evidence="11" id="KW-1185">Reference proteome</keyword>